<sequence length="523" mass="59401">MRRKPNFPLLVCSVCICFLMSGCATVMEQIQQTTGSRIEKVDELVTDEPEREPAEEIKIDKEEDIPKSPAPYVELEQILNDDGKGKYAGEEYDKSAVIEALDQMPKGLSEDKAYAYLLGLVGENYKKEVERYHEMEQPDYGQKLLAWEGRKSGSNVGKSPIIGALAGSPVQPQPPAKKANIVVLLDASSSMNGEMDGKSKLFRAEEAILQFASKLPKDTAVFTLRVYGHRGSNKDEDKEISCSSTDKLYSASQVDTGKLNSSLQEIRPTGWTPFAHALSTSYQDMQKGAPGQVENIVLVISDGKDTCGGDPVQAARSLNRSDARSIIHVIGLAPDEEAEKQLRQTADITGGDYHHVSNHAELMGSLQTYLKWIQRTHEPWQFRAVESIAKSYHYDHKRLEQHYQQLVQKTDQEYQRLDQANDYIKEKGKIDGEAWIQIGNWIDHRWKQVGNYADQRWKEIGTRLDEEWEDRYSEIQEAWQEEGGKPEELEKRKQEVLGSKESQATRQDMKKRLERLRVEVHLK</sequence>
<evidence type="ECO:0000313" key="4">
    <source>
        <dbReference type="EMBL" id="SEM67221.1"/>
    </source>
</evidence>
<dbReference type="InterPro" id="IPR002035">
    <property type="entry name" value="VWF_A"/>
</dbReference>
<keyword evidence="2" id="KW-0732">Signal</keyword>
<dbReference type="Gene3D" id="3.40.50.410">
    <property type="entry name" value="von Willebrand factor, type A domain"/>
    <property type="match status" value="1"/>
</dbReference>
<dbReference type="RefSeq" id="WP_170839638.1">
    <property type="nucleotide sequence ID" value="NZ_FOCQ01000001.1"/>
</dbReference>
<name>A0A1H8A9F2_9BACL</name>
<evidence type="ECO:0000256" key="1">
    <source>
        <dbReference type="SAM" id="MobiDB-lite"/>
    </source>
</evidence>
<feature type="signal peptide" evidence="2">
    <location>
        <begin position="1"/>
        <end position="24"/>
    </location>
</feature>
<dbReference type="PROSITE" id="PS50234">
    <property type="entry name" value="VWFA"/>
    <property type="match status" value="1"/>
</dbReference>
<accession>A0A1H8A9F2</accession>
<feature type="domain" description="VWFA" evidence="3">
    <location>
        <begin position="180"/>
        <end position="373"/>
    </location>
</feature>
<protein>
    <submittedName>
        <fullName evidence="4">von Willebrand factor type A domain-containing protein</fullName>
    </submittedName>
</protein>
<proteinExistence type="predicted"/>
<gene>
    <name evidence="4" type="ORF">SAMN05444955_10115</name>
</gene>
<dbReference type="PROSITE" id="PS51257">
    <property type="entry name" value="PROKAR_LIPOPROTEIN"/>
    <property type="match status" value="1"/>
</dbReference>
<dbReference type="SMART" id="SM00327">
    <property type="entry name" value="VWA"/>
    <property type="match status" value="1"/>
</dbReference>
<dbReference type="EMBL" id="FOCQ01000001">
    <property type="protein sequence ID" value="SEM67221.1"/>
    <property type="molecule type" value="Genomic_DNA"/>
</dbReference>
<evidence type="ECO:0000256" key="2">
    <source>
        <dbReference type="SAM" id="SignalP"/>
    </source>
</evidence>
<organism evidence="4 5">
    <name type="scientific">Lihuaxuella thermophila</name>
    <dbReference type="NCBI Taxonomy" id="1173111"/>
    <lineage>
        <taxon>Bacteria</taxon>
        <taxon>Bacillati</taxon>
        <taxon>Bacillota</taxon>
        <taxon>Bacilli</taxon>
        <taxon>Bacillales</taxon>
        <taxon>Thermoactinomycetaceae</taxon>
        <taxon>Lihuaxuella</taxon>
    </lineage>
</organism>
<evidence type="ECO:0000259" key="3">
    <source>
        <dbReference type="PROSITE" id="PS50234"/>
    </source>
</evidence>
<dbReference type="SUPFAM" id="SSF53300">
    <property type="entry name" value="vWA-like"/>
    <property type="match status" value="1"/>
</dbReference>
<keyword evidence="5" id="KW-1185">Reference proteome</keyword>
<evidence type="ECO:0000313" key="5">
    <source>
        <dbReference type="Proteomes" id="UP000199695"/>
    </source>
</evidence>
<dbReference type="Proteomes" id="UP000199695">
    <property type="component" value="Unassembled WGS sequence"/>
</dbReference>
<dbReference type="AlphaFoldDB" id="A0A1H8A9F2"/>
<dbReference type="InterPro" id="IPR036465">
    <property type="entry name" value="vWFA_dom_sf"/>
</dbReference>
<feature type="compositionally biased region" description="Basic and acidic residues" evidence="1">
    <location>
        <begin position="482"/>
        <end position="495"/>
    </location>
</feature>
<dbReference type="Pfam" id="PF00092">
    <property type="entry name" value="VWA"/>
    <property type="match status" value="1"/>
</dbReference>
<dbReference type="STRING" id="1173111.SAMN05444955_10115"/>
<reference evidence="4 5" key="1">
    <citation type="submission" date="2016-10" db="EMBL/GenBank/DDBJ databases">
        <authorList>
            <person name="de Groot N.N."/>
        </authorList>
    </citation>
    <scope>NUCLEOTIDE SEQUENCE [LARGE SCALE GENOMIC DNA]</scope>
    <source>
        <strain evidence="4 5">DSM 46701</strain>
    </source>
</reference>
<feature type="chain" id="PRO_5038435433" evidence="2">
    <location>
        <begin position="25"/>
        <end position="523"/>
    </location>
</feature>
<feature type="region of interest" description="Disordered" evidence="1">
    <location>
        <begin position="479"/>
        <end position="510"/>
    </location>
</feature>